<dbReference type="CDD" id="cd05356">
    <property type="entry name" value="17beta-HSD1_like_SDR_c"/>
    <property type="match status" value="1"/>
</dbReference>
<proteinExistence type="inferred from homology"/>
<evidence type="ECO:0000256" key="2">
    <source>
        <dbReference type="ARBA" id="ARBA00022857"/>
    </source>
</evidence>
<dbReference type="PRINTS" id="PR00080">
    <property type="entry name" value="SDRFAMILY"/>
</dbReference>
<protein>
    <submittedName>
        <fullName evidence="6">Very-long-chain 3-oxoacyl-CoA reductase</fullName>
    </submittedName>
</protein>
<dbReference type="Proteomes" id="UP000241890">
    <property type="component" value="Unassembled WGS sequence"/>
</dbReference>
<evidence type="ECO:0000313" key="7">
    <source>
        <dbReference type="Proteomes" id="UP000241890"/>
    </source>
</evidence>
<dbReference type="Pfam" id="PF00106">
    <property type="entry name" value="adh_short"/>
    <property type="match status" value="1"/>
</dbReference>
<comment type="caution">
    <text evidence="6">The sequence shown here is derived from an EMBL/GenBank/DDBJ whole genome shotgun (WGS) entry which is preliminary data.</text>
</comment>
<keyword evidence="2" id="KW-0521">NADP</keyword>
<dbReference type="InterPro" id="IPR036291">
    <property type="entry name" value="NAD(P)-bd_dom_sf"/>
</dbReference>
<dbReference type="PANTHER" id="PTHR43899">
    <property type="entry name" value="RH59310P"/>
    <property type="match status" value="1"/>
</dbReference>
<dbReference type="EMBL" id="BEYU01000018">
    <property type="protein sequence ID" value="GBG26039.1"/>
    <property type="molecule type" value="Genomic_DNA"/>
</dbReference>
<feature type="transmembrane region" description="Helical" evidence="5">
    <location>
        <begin position="12"/>
        <end position="30"/>
    </location>
</feature>
<dbReference type="InterPro" id="IPR051019">
    <property type="entry name" value="VLCFA-Steroid_DH"/>
</dbReference>
<dbReference type="InParanoid" id="A0A2R5G6U6"/>
<dbReference type="PANTHER" id="PTHR43899:SF13">
    <property type="entry name" value="RH59310P"/>
    <property type="match status" value="1"/>
</dbReference>
<name>A0A2R5G6U6_9STRA</name>
<evidence type="ECO:0000256" key="1">
    <source>
        <dbReference type="ARBA" id="ARBA00006484"/>
    </source>
</evidence>
<keyword evidence="3" id="KW-0560">Oxidoreductase</keyword>
<gene>
    <name evidence="6" type="ORF">FCC1311_014081</name>
</gene>
<dbReference type="Gene3D" id="3.40.50.720">
    <property type="entry name" value="NAD(P)-binding Rossmann-like Domain"/>
    <property type="match status" value="1"/>
</dbReference>
<keyword evidence="5" id="KW-0472">Membrane</keyword>
<comment type="similarity">
    <text evidence="1 4">Belongs to the short-chain dehydrogenases/reductases (SDR) family.</text>
</comment>
<evidence type="ECO:0000256" key="5">
    <source>
        <dbReference type="SAM" id="Phobius"/>
    </source>
</evidence>
<dbReference type="OrthoDB" id="1393670at2759"/>
<dbReference type="AlphaFoldDB" id="A0A2R5G6U6"/>
<dbReference type="FunFam" id="3.40.50.720:FF:000137">
    <property type="entry name" value="Hydroxysteroid (17-beta) dehydrogenase 3"/>
    <property type="match status" value="1"/>
</dbReference>
<keyword evidence="7" id="KW-1185">Reference proteome</keyword>
<reference evidence="6 7" key="1">
    <citation type="submission" date="2017-12" db="EMBL/GenBank/DDBJ databases">
        <title>Sequencing, de novo assembly and annotation of complete genome of a new Thraustochytrid species, strain FCC1311.</title>
        <authorList>
            <person name="Sedici K."/>
            <person name="Godart F."/>
            <person name="Aiese Cigliano R."/>
            <person name="Sanseverino W."/>
            <person name="Barakat M."/>
            <person name="Ortet P."/>
            <person name="Marechal E."/>
            <person name="Cagnac O."/>
            <person name="Amato A."/>
        </authorList>
    </citation>
    <scope>NUCLEOTIDE SEQUENCE [LARGE SCALE GENOMIC DNA]</scope>
</reference>
<accession>A0A2R5G6U6</accession>
<dbReference type="FunCoup" id="A0A2R5G6U6">
    <property type="interactions" value="75"/>
</dbReference>
<evidence type="ECO:0000256" key="3">
    <source>
        <dbReference type="ARBA" id="ARBA00023002"/>
    </source>
</evidence>
<dbReference type="SUPFAM" id="SSF51735">
    <property type="entry name" value="NAD(P)-binding Rossmann-fold domains"/>
    <property type="match status" value="1"/>
</dbReference>
<dbReference type="GO" id="GO:0016491">
    <property type="term" value="F:oxidoreductase activity"/>
    <property type="evidence" value="ECO:0007669"/>
    <property type="project" value="UniProtKB-KW"/>
</dbReference>
<organism evidence="6 7">
    <name type="scientific">Hondaea fermentalgiana</name>
    <dbReference type="NCBI Taxonomy" id="2315210"/>
    <lineage>
        <taxon>Eukaryota</taxon>
        <taxon>Sar</taxon>
        <taxon>Stramenopiles</taxon>
        <taxon>Bigyra</taxon>
        <taxon>Labyrinthulomycetes</taxon>
        <taxon>Thraustochytrida</taxon>
        <taxon>Thraustochytriidae</taxon>
        <taxon>Hondaea</taxon>
    </lineage>
</organism>
<evidence type="ECO:0000313" key="6">
    <source>
        <dbReference type="EMBL" id="GBG26039.1"/>
    </source>
</evidence>
<dbReference type="PIRSF" id="PIRSF000126">
    <property type="entry name" value="11-beta-HSD1"/>
    <property type="match status" value="1"/>
</dbReference>
<keyword evidence="5" id="KW-1133">Transmembrane helix</keyword>
<keyword evidence="5" id="KW-0812">Transmembrane</keyword>
<dbReference type="PRINTS" id="PR00081">
    <property type="entry name" value="GDHRDH"/>
</dbReference>
<sequence length="320" mass="34890">MSQGWHEYALHVLAAFGALYLGKLGVGLLFSAAKKLVQGGGVNPTKYGKWCVVTGATDGIGKAFCFEMAKKGMNVLLISRTESKLVDCSKEIEAKYPSVKTKYLAIDYSNFDKASQDKVAEAFSALDGGLGVLVNNVGMSYPFPLYFHELSDEDVRGLLELNVTSTTIMTRLALPVMLAQKKGAILNIGSAAGLHPNPLLALYSATKAFVEYFSYSLNTEYASKGIFVQCHAPFFIVSKLSKFKRPSAFIPTAEDYARKALTKLGGEPVVSPHAPHQVASYLMDCIPESLIQSVSLKYHLGIRAKGLRKRAREEESKKSK</sequence>
<evidence type="ECO:0000256" key="4">
    <source>
        <dbReference type="RuleBase" id="RU000363"/>
    </source>
</evidence>
<dbReference type="InterPro" id="IPR002347">
    <property type="entry name" value="SDR_fam"/>
</dbReference>